<dbReference type="PANTHER" id="PTHR40841:SF2">
    <property type="entry name" value="SIDEROPHORE-DEGRADING ESTERASE (EUROFUNG)"/>
    <property type="match status" value="1"/>
</dbReference>
<protein>
    <recommendedName>
        <fullName evidence="5">Esterase</fullName>
    </recommendedName>
</protein>
<evidence type="ECO:0000313" key="4">
    <source>
        <dbReference type="Proteomes" id="UP000823889"/>
    </source>
</evidence>
<evidence type="ECO:0000256" key="1">
    <source>
        <dbReference type="ARBA" id="ARBA00005622"/>
    </source>
</evidence>
<dbReference type="EMBL" id="DWUQ01000093">
    <property type="protein sequence ID" value="HJD44293.1"/>
    <property type="molecule type" value="Genomic_DNA"/>
</dbReference>
<comment type="caution">
    <text evidence="3">The sequence shown here is derived from an EMBL/GenBank/DDBJ whole genome shotgun (WGS) entry which is preliminary data.</text>
</comment>
<gene>
    <name evidence="3" type="ORF">H9906_04590</name>
</gene>
<accession>A0A9D2RFU3</accession>
<dbReference type="Gene3D" id="3.40.50.1820">
    <property type="entry name" value="alpha/beta hydrolase"/>
    <property type="match status" value="1"/>
</dbReference>
<evidence type="ECO:0000256" key="2">
    <source>
        <dbReference type="ARBA" id="ARBA00022801"/>
    </source>
</evidence>
<sequence>MNHARFTVESGRLAGLTVHWAWPDCAPPASGWPLSVVLDEKQYWLAVGAQRQANASSIDPAATGVVVGLGEHTPTWRQRFYTPLLDTRWQTTAPQPVGTGMAAQLQQCLSDIVLPRLHQSVPLDKQRFTLAGHSLAALFVLQALLQGNFGFNRYLLSSPSVWWANFYPLELARYEGCPPSGLGRPDIYISVGEHEQGLTPADLLLSAAHQQQNRQRREQRRMVAGAKELAAILQRRNLGEVHFTVVPDADHGSASAFAWQRLFV</sequence>
<dbReference type="GO" id="GO:0016788">
    <property type="term" value="F:hydrolase activity, acting on ester bonds"/>
    <property type="evidence" value="ECO:0007669"/>
    <property type="project" value="TreeGrafter"/>
</dbReference>
<dbReference type="PANTHER" id="PTHR40841">
    <property type="entry name" value="SIDEROPHORE TRIACETYLFUSARININE C ESTERASE"/>
    <property type="match status" value="1"/>
</dbReference>
<comment type="similarity">
    <text evidence="1">Belongs to the esterase D family.</text>
</comment>
<dbReference type="AlphaFoldDB" id="A0A9D2RFU3"/>
<dbReference type="InterPro" id="IPR029058">
    <property type="entry name" value="AB_hydrolase_fold"/>
</dbReference>
<dbReference type="Proteomes" id="UP000823889">
    <property type="component" value="Unassembled WGS sequence"/>
</dbReference>
<dbReference type="InterPro" id="IPR052558">
    <property type="entry name" value="Siderophore_Hydrolase_D"/>
</dbReference>
<evidence type="ECO:0008006" key="5">
    <source>
        <dbReference type="Google" id="ProtNLM"/>
    </source>
</evidence>
<reference evidence="3" key="1">
    <citation type="journal article" date="2021" name="PeerJ">
        <title>Extensive microbial diversity within the chicken gut microbiome revealed by metagenomics and culture.</title>
        <authorList>
            <person name="Gilroy R."/>
            <person name="Ravi A."/>
            <person name="Getino M."/>
            <person name="Pursley I."/>
            <person name="Horton D.L."/>
            <person name="Alikhan N.F."/>
            <person name="Baker D."/>
            <person name="Gharbi K."/>
            <person name="Hall N."/>
            <person name="Watson M."/>
            <person name="Adriaenssens E.M."/>
            <person name="Foster-Nyarko E."/>
            <person name="Jarju S."/>
            <person name="Secka A."/>
            <person name="Antonio M."/>
            <person name="Oren A."/>
            <person name="Chaudhuri R.R."/>
            <person name="La Ragione R."/>
            <person name="Hildebrand F."/>
            <person name="Pallen M.J."/>
        </authorList>
    </citation>
    <scope>NUCLEOTIDE SEQUENCE</scope>
    <source>
        <strain evidence="3">9264</strain>
    </source>
</reference>
<dbReference type="InterPro" id="IPR000801">
    <property type="entry name" value="Esterase-like"/>
</dbReference>
<keyword evidence="2" id="KW-0378">Hydrolase</keyword>
<dbReference type="Pfam" id="PF00756">
    <property type="entry name" value="Esterase"/>
    <property type="match status" value="1"/>
</dbReference>
<evidence type="ECO:0000313" key="3">
    <source>
        <dbReference type="EMBL" id="HJD44293.1"/>
    </source>
</evidence>
<reference evidence="3" key="2">
    <citation type="submission" date="2021-04" db="EMBL/GenBank/DDBJ databases">
        <authorList>
            <person name="Gilroy R."/>
        </authorList>
    </citation>
    <scope>NUCLEOTIDE SEQUENCE</scope>
    <source>
        <strain evidence="3">9264</strain>
    </source>
</reference>
<proteinExistence type="inferred from homology"/>
<name>A0A9D2RFU3_9BURK</name>
<organism evidence="3 4">
    <name type="scientific">Candidatus Paenalcaligenes intestinipullorum</name>
    <dbReference type="NCBI Taxonomy" id="2838718"/>
    <lineage>
        <taxon>Bacteria</taxon>
        <taxon>Pseudomonadati</taxon>
        <taxon>Pseudomonadota</taxon>
        <taxon>Betaproteobacteria</taxon>
        <taxon>Burkholderiales</taxon>
        <taxon>Alcaligenaceae</taxon>
        <taxon>Paenalcaligenes</taxon>
    </lineage>
</organism>
<dbReference type="SUPFAM" id="SSF53474">
    <property type="entry name" value="alpha/beta-Hydrolases"/>
    <property type="match status" value="1"/>
</dbReference>